<proteinExistence type="predicted"/>
<name>A0A915ED26_9BILA</name>
<protein>
    <submittedName>
        <fullName evidence="2">Uncharacterized protein</fullName>
    </submittedName>
</protein>
<organism evidence="1 2">
    <name type="scientific">Ditylenchus dipsaci</name>
    <dbReference type="NCBI Taxonomy" id="166011"/>
    <lineage>
        <taxon>Eukaryota</taxon>
        <taxon>Metazoa</taxon>
        <taxon>Ecdysozoa</taxon>
        <taxon>Nematoda</taxon>
        <taxon>Chromadorea</taxon>
        <taxon>Rhabditida</taxon>
        <taxon>Tylenchina</taxon>
        <taxon>Tylenchomorpha</taxon>
        <taxon>Sphaerularioidea</taxon>
        <taxon>Anguinidae</taxon>
        <taxon>Anguininae</taxon>
        <taxon>Ditylenchus</taxon>
    </lineage>
</organism>
<evidence type="ECO:0000313" key="2">
    <source>
        <dbReference type="WBParaSite" id="jg5062"/>
    </source>
</evidence>
<dbReference type="Proteomes" id="UP000887574">
    <property type="component" value="Unplaced"/>
</dbReference>
<sequence length="152" mass="17107">METMLLAQYMSQCEGPLWNSVRGKGLAYDASIYVMPDMKSLALNQKVVEETILSKKLDETQFEAAKRSLVYCLLNTIRGLNQPITLKICSQIWHADMNDVLEKASTPLLSLFDEAKTVRSVVVNPSKVNDLMKTFPGTELVKLEDLQLHTSK</sequence>
<dbReference type="AlphaFoldDB" id="A0A915ED26"/>
<dbReference type="SUPFAM" id="SSF63411">
    <property type="entry name" value="LuxS/MPP-like metallohydrolase"/>
    <property type="match status" value="1"/>
</dbReference>
<dbReference type="WBParaSite" id="jg5062">
    <property type="protein sequence ID" value="jg5062"/>
    <property type="gene ID" value="jg5062"/>
</dbReference>
<accession>A0A915ED26</accession>
<evidence type="ECO:0000313" key="1">
    <source>
        <dbReference type="Proteomes" id="UP000887574"/>
    </source>
</evidence>
<keyword evidence="1" id="KW-1185">Reference proteome</keyword>
<dbReference type="GO" id="GO:0046872">
    <property type="term" value="F:metal ion binding"/>
    <property type="evidence" value="ECO:0007669"/>
    <property type="project" value="InterPro"/>
</dbReference>
<dbReference type="InterPro" id="IPR011249">
    <property type="entry name" value="Metalloenz_LuxS/M16"/>
</dbReference>
<reference evidence="2" key="1">
    <citation type="submission" date="2022-11" db="UniProtKB">
        <authorList>
            <consortium name="WormBaseParasite"/>
        </authorList>
    </citation>
    <scope>IDENTIFICATION</scope>
</reference>